<organism evidence="1 2">
    <name type="scientific">Plasmodiophora brassicae</name>
    <name type="common">Clubroot disease agent</name>
    <dbReference type="NCBI Taxonomy" id="37360"/>
    <lineage>
        <taxon>Eukaryota</taxon>
        <taxon>Sar</taxon>
        <taxon>Rhizaria</taxon>
        <taxon>Endomyxa</taxon>
        <taxon>Phytomyxea</taxon>
        <taxon>Plasmodiophorida</taxon>
        <taxon>Plasmodiophoridae</taxon>
        <taxon>Plasmodiophora</taxon>
    </lineage>
</organism>
<evidence type="ECO:0000313" key="2">
    <source>
        <dbReference type="Proteomes" id="UP000290189"/>
    </source>
</evidence>
<accession>A0A3P3Y6I9</accession>
<dbReference type="EMBL" id="OVEO01000004">
    <property type="protein sequence ID" value="SPQ95600.1"/>
    <property type="molecule type" value="Genomic_DNA"/>
</dbReference>
<gene>
    <name evidence="1" type="ORF">PLBR_LOCUS2815</name>
</gene>
<dbReference type="AlphaFoldDB" id="A0A3P3Y6I9"/>
<dbReference type="Proteomes" id="UP000290189">
    <property type="component" value="Unassembled WGS sequence"/>
</dbReference>
<protein>
    <submittedName>
        <fullName evidence="1">Uncharacterized protein</fullName>
    </submittedName>
</protein>
<name>A0A3P3Y6I9_PLABS</name>
<sequence length="113" mass="13466">MRTEAESVNHIVQDAIVQCPRYLLLDPSSRRDLHRWWYISKAAYSSNPEVLLRQLRDRGEIDPRLTMEEAIVMAHRWKSRHPNKYKALSTWPPRPVRKHPLERLPWAQSCTIL</sequence>
<reference evidence="1 2" key="1">
    <citation type="submission" date="2018-03" db="EMBL/GenBank/DDBJ databases">
        <authorList>
            <person name="Fogelqvist J."/>
        </authorList>
    </citation>
    <scope>NUCLEOTIDE SEQUENCE [LARGE SCALE GENOMIC DNA]</scope>
</reference>
<keyword evidence="1" id="KW-0496">Mitochondrion</keyword>
<proteinExistence type="predicted"/>
<evidence type="ECO:0000313" key="1">
    <source>
        <dbReference type="EMBL" id="SPQ95600.1"/>
    </source>
</evidence>
<geneLocation type="mitochondrion" evidence="1"/>